<dbReference type="InterPro" id="IPR051406">
    <property type="entry name" value="PLD_domain"/>
</dbReference>
<dbReference type="GO" id="GO:0016042">
    <property type="term" value="P:lipid catabolic process"/>
    <property type="evidence" value="ECO:0007669"/>
    <property type="project" value="UniProtKB-KW"/>
</dbReference>
<reference evidence="8" key="2">
    <citation type="submission" date="2020-09" db="EMBL/GenBank/DDBJ databases">
        <authorList>
            <person name="Sun Q."/>
            <person name="Zhou Y."/>
        </authorList>
    </citation>
    <scope>NUCLEOTIDE SEQUENCE</scope>
    <source>
        <strain evidence="8">CGMCC 1.12987</strain>
    </source>
</reference>
<proteinExistence type="inferred from homology"/>
<feature type="domain" description="PLD phosphodiesterase" evidence="7">
    <location>
        <begin position="392"/>
        <end position="422"/>
    </location>
</feature>
<name>A0A917D534_9BACL</name>
<evidence type="ECO:0000313" key="8">
    <source>
        <dbReference type="EMBL" id="GGG13246.1"/>
    </source>
</evidence>
<accession>A0A917D534</accession>
<comment type="similarity">
    <text evidence="2">Belongs to the phospholipase D family.</text>
</comment>
<evidence type="ECO:0000256" key="1">
    <source>
        <dbReference type="ARBA" id="ARBA00000798"/>
    </source>
</evidence>
<comment type="catalytic activity">
    <reaction evidence="1">
        <text>a 1,2-diacyl-sn-glycero-3-phosphocholine + H2O = a 1,2-diacyl-sn-glycero-3-phosphate + choline + H(+)</text>
        <dbReference type="Rhea" id="RHEA:14445"/>
        <dbReference type="ChEBI" id="CHEBI:15354"/>
        <dbReference type="ChEBI" id="CHEBI:15377"/>
        <dbReference type="ChEBI" id="CHEBI:15378"/>
        <dbReference type="ChEBI" id="CHEBI:57643"/>
        <dbReference type="ChEBI" id="CHEBI:58608"/>
        <dbReference type="EC" id="3.1.4.4"/>
    </reaction>
</comment>
<evidence type="ECO:0000256" key="5">
    <source>
        <dbReference type="ARBA" id="ARBA00022963"/>
    </source>
</evidence>
<gene>
    <name evidence="8" type="ORF">GCM10010916_32730</name>
</gene>
<keyword evidence="5" id="KW-0442">Lipid degradation</keyword>
<dbReference type="GO" id="GO:0004630">
    <property type="term" value="F:phospholipase D activity"/>
    <property type="evidence" value="ECO:0007669"/>
    <property type="project" value="UniProtKB-EC"/>
</dbReference>
<dbReference type="CDD" id="cd09129">
    <property type="entry name" value="PLDc_unchar2_1"/>
    <property type="match status" value="1"/>
</dbReference>
<dbReference type="Pfam" id="PF13091">
    <property type="entry name" value="PLDc_2"/>
    <property type="match status" value="1"/>
</dbReference>
<organism evidence="8 9">
    <name type="scientific">Paenibacillus abyssi</name>
    <dbReference type="NCBI Taxonomy" id="1340531"/>
    <lineage>
        <taxon>Bacteria</taxon>
        <taxon>Bacillati</taxon>
        <taxon>Bacillota</taxon>
        <taxon>Bacilli</taxon>
        <taxon>Bacillales</taxon>
        <taxon>Paenibacillaceae</taxon>
        <taxon>Paenibacillus</taxon>
    </lineage>
</organism>
<comment type="caution">
    <text evidence="8">The sequence shown here is derived from an EMBL/GenBank/DDBJ whole genome shotgun (WGS) entry which is preliminary data.</text>
</comment>
<dbReference type="GO" id="GO:0006793">
    <property type="term" value="P:phosphorus metabolic process"/>
    <property type="evidence" value="ECO:0007669"/>
    <property type="project" value="UniProtKB-ARBA"/>
</dbReference>
<keyword evidence="9" id="KW-1185">Reference proteome</keyword>
<keyword evidence="4" id="KW-0378">Hydrolase</keyword>
<dbReference type="EMBL" id="BMGR01000011">
    <property type="protein sequence ID" value="GGG13246.1"/>
    <property type="molecule type" value="Genomic_DNA"/>
</dbReference>
<dbReference type="Proteomes" id="UP000644756">
    <property type="component" value="Unassembled WGS sequence"/>
</dbReference>
<dbReference type="PANTHER" id="PTHR43856">
    <property type="entry name" value="CARDIOLIPIN HYDROLASE"/>
    <property type="match status" value="1"/>
</dbReference>
<dbReference type="InterPro" id="IPR001736">
    <property type="entry name" value="PLipase_D/transphosphatidylase"/>
</dbReference>
<dbReference type="Gene3D" id="3.30.870.10">
    <property type="entry name" value="Endonuclease Chain A"/>
    <property type="match status" value="2"/>
</dbReference>
<dbReference type="GO" id="GO:0016891">
    <property type="term" value="F:RNA endonuclease activity producing 5'-phosphomonoesters, hydrolytic mechanism"/>
    <property type="evidence" value="ECO:0007669"/>
    <property type="project" value="TreeGrafter"/>
</dbReference>
<evidence type="ECO:0000256" key="6">
    <source>
        <dbReference type="ARBA" id="ARBA00023098"/>
    </source>
</evidence>
<keyword evidence="6" id="KW-0443">Lipid metabolism</keyword>
<evidence type="ECO:0000256" key="2">
    <source>
        <dbReference type="ARBA" id="ARBA00008664"/>
    </source>
</evidence>
<protein>
    <recommendedName>
        <fullName evidence="3">phospholipase D</fullName>
        <ecNumber evidence="3">3.1.4.4</ecNumber>
    </recommendedName>
</protein>
<reference evidence="8" key="1">
    <citation type="journal article" date="2014" name="Int. J. Syst. Evol. Microbiol.">
        <title>Complete genome sequence of Corynebacterium casei LMG S-19264T (=DSM 44701T), isolated from a smear-ripened cheese.</title>
        <authorList>
            <consortium name="US DOE Joint Genome Institute (JGI-PGF)"/>
            <person name="Walter F."/>
            <person name="Albersmeier A."/>
            <person name="Kalinowski J."/>
            <person name="Ruckert C."/>
        </authorList>
    </citation>
    <scope>NUCLEOTIDE SEQUENCE</scope>
    <source>
        <strain evidence="8">CGMCC 1.12987</strain>
    </source>
</reference>
<evidence type="ECO:0000313" key="9">
    <source>
        <dbReference type="Proteomes" id="UP000644756"/>
    </source>
</evidence>
<evidence type="ECO:0000259" key="7">
    <source>
        <dbReference type="PROSITE" id="PS50035"/>
    </source>
</evidence>
<dbReference type="RefSeq" id="WP_229725352.1">
    <property type="nucleotide sequence ID" value="NZ_BMGR01000011.1"/>
</dbReference>
<dbReference type="SUPFAM" id="SSF56024">
    <property type="entry name" value="Phospholipase D/nuclease"/>
    <property type="match status" value="2"/>
</dbReference>
<sequence length="491" mass="56614">MPNPVPVMPKKKWIRYRKWIIVGLVLMLFLSTILFHTNKKLPEGISYESDWYPAQNLEFLYNISYDNDGKREFEDQIYQAWYQAIEEAERFIVFDMFMFTTFHNQGQSFPALSEQIVNRLISQMERYPQLKVILITDEINTTYGSHPSPELERLKQAGAQIVMSDLDKLRDSNPLYSGMWRMFFQWFGQKGPGWIKNPFSDMAPKVTVRSYLKLLNVKANHRKVLITEKTGIIASANVHDASAYHSNIAFRFSGDILREVWRAEQAVIRMSGGTELSIDENEFSIEAKQSDTNDEAAVRVLTEGRIGQRVIEAIEQAEPTNRLWIGMFYLADRSIVRALLEASERGTDVRLILDPNDNAFGQQKSGLPNKPVAAELKQRSGESIDIRWFNADQDQYHTKLLLLEGEKNSVVIGGSANFTRRNVDDLNLETNLMVSAPTDSMFIEEVKSYFERLWSNQDGEYTLPYETKAEKLPFLKQTVYTIQNILGFTTF</sequence>
<dbReference type="InterPro" id="IPR025202">
    <property type="entry name" value="PLD-like_dom"/>
</dbReference>
<dbReference type="SMART" id="SM00155">
    <property type="entry name" value="PLDc"/>
    <property type="match status" value="2"/>
</dbReference>
<dbReference type="PROSITE" id="PS50035">
    <property type="entry name" value="PLD"/>
    <property type="match status" value="1"/>
</dbReference>
<dbReference type="AlphaFoldDB" id="A0A917D534"/>
<dbReference type="CDD" id="cd09130">
    <property type="entry name" value="PLDc_unchar2_2"/>
    <property type="match status" value="1"/>
</dbReference>
<dbReference type="PANTHER" id="PTHR43856:SF1">
    <property type="entry name" value="MITOCHONDRIAL CARDIOLIPIN HYDROLASE"/>
    <property type="match status" value="1"/>
</dbReference>
<evidence type="ECO:0000256" key="4">
    <source>
        <dbReference type="ARBA" id="ARBA00022801"/>
    </source>
</evidence>
<dbReference type="EC" id="3.1.4.4" evidence="3"/>
<evidence type="ECO:0000256" key="3">
    <source>
        <dbReference type="ARBA" id="ARBA00012027"/>
    </source>
</evidence>